<gene>
    <name evidence="3" type="ORF">DDB_G0270516</name>
</gene>
<dbReference type="HOGENOM" id="CLU_334463_0_0_1"/>
<dbReference type="InParanoid" id="Q55E20"/>
<feature type="coiled-coil region" evidence="1">
    <location>
        <begin position="623"/>
        <end position="700"/>
    </location>
</feature>
<dbReference type="EMBL" id="AAFI02000005">
    <property type="protein sequence ID" value="EAL72608.1"/>
    <property type="molecule type" value="Genomic_DNA"/>
</dbReference>
<dbReference type="GeneID" id="8616905"/>
<evidence type="ECO:0000313" key="4">
    <source>
        <dbReference type="Proteomes" id="UP000002195"/>
    </source>
</evidence>
<dbReference type="KEGG" id="ddi:DDB_G0270516"/>
<name>Q55E20_DICDI</name>
<evidence type="ECO:0000256" key="2">
    <source>
        <dbReference type="SAM" id="MobiDB-lite"/>
    </source>
</evidence>
<evidence type="ECO:0000313" key="3">
    <source>
        <dbReference type="EMBL" id="EAL72608.1"/>
    </source>
</evidence>
<evidence type="ECO:0000256" key="1">
    <source>
        <dbReference type="SAM" id="Coils"/>
    </source>
</evidence>
<feature type="region of interest" description="Disordered" evidence="2">
    <location>
        <begin position="394"/>
        <end position="426"/>
    </location>
</feature>
<dbReference type="FunCoup" id="Q55E20">
    <property type="interactions" value="744"/>
</dbReference>
<accession>Q55E20</accession>
<feature type="compositionally biased region" description="Basic residues" evidence="2">
    <location>
        <begin position="319"/>
        <end position="328"/>
    </location>
</feature>
<feature type="compositionally biased region" description="Basic residues" evidence="2">
    <location>
        <begin position="403"/>
        <end position="413"/>
    </location>
</feature>
<dbReference type="OMA" id="WATEEFY"/>
<proteinExistence type="predicted"/>
<keyword evidence="4" id="KW-1185">Reference proteome</keyword>
<dbReference type="SUPFAM" id="SSF47473">
    <property type="entry name" value="EF-hand"/>
    <property type="match status" value="1"/>
</dbReference>
<evidence type="ECO:0008006" key="5">
    <source>
        <dbReference type="Google" id="ProtNLM"/>
    </source>
</evidence>
<feature type="region of interest" description="Disordered" evidence="2">
    <location>
        <begin position="313"/>
        <end position="351"/>
    </location>
</feature>
<feature type="compositionally biased region" description="Low complexity" evidence="2">
    <location>
        <begin position="282"/>
        <end position="296"/>
    </location>
</feature>
<dbReference type="eggNOG" id="ENOG502R93R">
    <property type="taxonomic scope" value="Eukaryota"/>
</dbReference>
<sequence length="854" mass="96926">MEDINFLKNYDKNDLKHAIKSLTGVEVSDDFISILQKQIASNGDTEIDFDEFREAFSQITKSLYPNGILGNSDNHSNNGVIDGNCSMLHQNGNNGCESKTQSNPPTPQPTPQRSRSNSCSSSVSQLSDLPSPPNSPRNSDSENSFSPYSFSPLSSSPPKFIYALSTSPGGSGSGSNSGSPPKPTYYSTTANIFNKPPPPLTSSPRRPRSSSVRQSQPIGITKEPLNDDQHIMLMNHNSGSNHHHHHHHHHNNNNNNNNLVGNSTFNSPSDKSKYKPQPTQINSHSRNNSHHNSQNSLHTNQLFKSLLNMDENYSDTKKSRSKHSHQRRSPIASIENSDNEDNGNNNNNNQFHMDIDWSKQLENKNKKKFTYKIQDGLDNESNSSSESEDIYNTLNFNFNNNNNKKHSSKKSNKKSSSNNKNNNNKFKDEIEWATEEFYYDPTLDNSEDLHQVISILKEKYSLYSNKSSELEKKVQTALKTNNQLEDDLDVIKKDCITLSLSNQALKKNNQILESSLEYHNTTNAQIKQSCFNLEKENQILKKRLQLFEDQMEKNQLLLENQRLEQELRDSKFNSEIELLSTQYSKTIQSIKSEYQKEFELEYKKNKDLLTKNELKSMEIQLENQQLRQLLLESNKNLEHLEKLYDEKIKEYQSHQEESQSQTISQEILSTENQKLKKQLKKSELQKILELKNEIKRTKKEHLHYKSLLLQDICIMSYLVFCFFFEDSPDSSFGVVGAVAVVEFVDSFDSFDSFDVVVVVVEDVDTAKAAALVAAAASSISCGGIFSAKYSGFLMLIPYSLNANERSSVVNTNALSFLVFSLDVPCNLILQNCKLSLVTSDINFCVANDINLFIL</sequence>
<feature type="compositionally biased region" description="Basic residues" evidence="2">
    <location>
        <begin position="241"/>
        <end position="251"/>
    </location>
</feature>
<dbReference type="dictyBase" id="DDB_G0347686"/>
<feature type="coiled-coil region" evidence="1">
    <location>
        <begin position="467"/>
        <end position="494"/>
    </location>
</feature>
<protein>
    <recommendedName>
        <fullName evidence="5">EF-hand domain-containing protein</fullName>
    </recommendedName>
</protein>
<feature type="compositionally biased region" description="Low complexity" evidence="2">
    <location>
        <begin position="136"/>
        <end position="150"/>
    </location>
</feature>
<dbReference type="RefSeq" id="XP_645961.1">
    <property type="nucleotide sequence ID" value="XM_640869.1"/>
</dbReference>
<reference evidence="3 4" key="1">
    <citation type="journal article" date="2005" name="Nature">
        <title>The genome of the social amoeba Dictyostelium discoideum.</title>
        <authorList>
            <consortium name="The Dictyostelium discoideum Sequencing Consortium"/>
            <person name="Eichinger L."/>
            <person name="Pachebat J.A."/>
            <person name="Glockner G."/>
            <person name="Rajandream M.A."/>
            <person name="Sucgang R."/>
            <person name="Berriman M."/>
            <person name="Song J."/>
            <person name="Olsen R."/>
            <person name="Szafranski K."/>
            <person name="Xu Q."/>
            <person name="Tunggal B."/>
            <person name="Kummerfeld S."/>
            <person name="Madera M."/>
            <person name="Konfortov B.A."/>
            <person name="Rivero F."/>
            <person name="Bankier A.T."/>
            <person name="Lehmann R."/>
            <person name="Hamlin N."/>
            <person name="Davies R."/>
            <person name="Gaudet P."/>
            <person name="Fey P."/>
            <person name="Pilcher K."/>
            <person name="Chen G."/>
            <person name="Saunders D."/>
            <person name="Sodergren E."/>
            <person name="Davis P."/>
            <person name="Kerhornou A."/>
            <person name="Nie X."/>
            <person name="Hall N."/>
            <person name="Anjard C."/>
            <person name="Hemphill L."/>
            <person name="Bason N."/>
            <person name="Farbrother P."/>
            <person name="Desany B."/>
            <person name="Just E."/>
            <person name="Morio T."/>
            <person name="Rost R."/>
            <person name="Churcher C."/>
            <person name="Cooper J."/>
            <person name="Haydock S."/>
            <person name="van Driessche N."/>
            <person name="Cronin A."/>
            <person name="Goodhead I."/>
            <person name="Muzny D."/>
            <person name="Mourier T."/>
            <person name="Pain A."/>
            <person name="Lu M."/>
            <person name="Harper D."/>
            <person name="Lindsay R."/>
            <person name="Hauser H."/>
            <person name="James K."/>
            <person name="Quiles M."/>
            <person name="Madan Babu M."/>
            <person name="Saito T."/>
            <person name="Buchrieser C."/>
            <person name="Wardroper A."/>
            <person name="Felder M."/>
            <person name="Thangavelu M."/>
            <person name="Johnson D."/>
            <person name="Knights A."/>
            <person name="Loulseged H."/>
            <person name="Mungall K."/>
            <person name="Oliver K."/>
            <person name="Price C."/>
            <person name="Quail M.A."/>
            <person name="Urushihara H."/>
            <person name="Hernandez J."/>
            <person name="Rabbinowitsch E."/>
            <person name="Steffen D."/>
            <person name="Sanders M."/>
            <person name="Ma J."/>
            <person name="Kohara Y."/>
            <person name="Sharp S."/>
            <person name="Simmonds M."/>
            <person name="Spiegler S."/>
            <person name="Tivey A."/>
            <person name="Sugano S."/>
            <person name="White B."/>
            <person name="Walker D."/>
            <person name="Woodward J."/>
            <person name="Winckler T."/>
            <person name="Tanaka Y."/>
            <person name="Shaulsky G."/>
            <person name="Schleicher M."/>
            <person name="Weinstock G."/>
            <person name="Rosenthal A."/>
            <person name="Cox E.C."/>
            <person name="Chisholm R.L."/>
            <person name="Gibbs R."/>
            <person name="Loomis W.F."/>
            <person name="Platzer M."/>
            <person name="Kay R.R."/>
            <person name="Williams J."/>
            <person name="Dear P.H."/>
            <person name="Noegel A.A."/>
            <person name="Barrell B."/>
            <person name="Kuspa A."/>
        </authorList>
    </citation>
    <scope>NUCLEOTIDE SEQUENCE [LARGE SCALE GENOMIC DNA]</scope>
    <source>
        <strain evidence="3 4">AX4</strain>
    </source>
</reference>
<feature type="compositionally biased region" description="Low complexity" evidence="2">
    <location>
        <begin position="414"/>
        <end position="424"/>
    </location>
</feature>
<feature type="compositionally biased region" description="Polar residues" evidence="2">
    <location>
        <begin position="259"/>
        <end position="269"/>
    </location>
</feature>
<organism evidence="3 4">
    <name type="scientific">Dictyostelium discoideum</name>
    <name type="common">Social amoeba</name>
    <dbReference type="NCBI Taxonomy" id="44689"/>
    <lineage>
        <taxon>Eukaryota</taxon>
        <taxon>Amoebozoa</taxon>
        <taxon>Evosea</taxon>
        <taxon>Eumycetozoa</taxon>
        <taxon>Dictyostelia</taxon>
        <taxon>Dictyosteliales</taxon>
        <taxon>Dictyosteliaceae</taxon>
        <taxon>Dictyostelium</taxon>
    </lineage>
</organism>
<dbReference type="PaxDb" id="44689-DDB0201726"/>
<feature type="coiled-coil region" evidence="1">
    <location>
        <begin position="523"/>
        <end position="573"/>
    </location>
</feature>
<feature type="region of interest" description="Disordered" evidence="2">
    <location>
        <begin position="165"/>
        <end position="296"/>
    </location>
</feature>
<dbReference type="GlyGen" id="Q55E20">
    <property type="glycosylation" value="1 site"/>
</dbReference>
<feature type="compositionally biased region" description="Low complexity" evidence="2">
    <location>
        <begin position="111"/>
        <end position="129"/>
    </location>
</feature>
<dbReference type="SMR" id="Q55E20"/>
<keyword evidence="1" id="KW-0175">Coiled coil</keyword>
<feature type="region of interest" description="Disordered" evidence="2">
    <location>
        <begin position="92"/>
        <end position="150"/>
    </location>
</feature>
<dbReference type="VEuPathDB" id="AmoebaDB:DDB_G0270516"/>
<dbReference type="AlphaFoldDB" id="Q55E20"/>
<dbReference type="Gene3D" id="1.10.238.10">
    <property type="entry name" value="EF-hand"/>
    <property type="match status" value="1"/>
</dbReference>
<dbReference type="InterPro" id="IPR011992">
    <property type="entry name" value="EF-hand-dom_pair"/>
</dbReference>
<dbReference type="Proteomes" id="UP000002195">
    <property type="component" value="Unassembled WGS sequence"/>
</dbReference>
<comment type="caution">
    <text evidence="3">The sequence shown here is derived from an EMBL/GenBank/DDBJ whole genome shotgun (WGS) entry which is preliminary data.</text>
</comment>
<dbReference type="STRING" id="44689.Q55E20"/>